<reference evidence="3" key="1">
    <citation type="journal article" date="2020" name="Stud. Mycol.">
        <title>101 Dothideomycetes genomes: a test case for predicting lifestyles and emergence of pathogens.</title>
        <authorList>
            <person name="Haridas S."/>
            <person name="Albert R."/>
            <person name="Binder M."/>
            <person name="Bloem J."/>
            <person name="Labutti K."/>
            <person name="Salamov A."/>
            <person name="Andreopoulos B."/>
            <person name="Baker S."/>
            <person name="Barry K."/>
            <person name="Bills G."/>
            <person name="Bluhm B."/>
            <person name="Cannon C."/>
            <person name="Castanera R."/>
            <person name="Culley D."/>
            <person name="Daum C."/>
            <person name="Ezra D."/>
            <person name="Gonzalez J."/>
            <person name="Henrissat B."/>
            <person name="Kuo A."/>
            <person name="Liang C."/>
            <person name="Lipzen A."/>
            <person name="Lutzoni F."/>
            <person name="Magnuson J."/>
            <person name="Mondo S."/>
            <person name="Nolan M."/>
            <person name="Ohm R."/>
            <person name="Pangilinan J."/>
            <person name="Park H.-J."/>
            <person name="Ramirez L."/>
            <person name="Alfaro M."/>
            <person name="Sun H."/>
            <person name="Tritt A."/>
            <person name="Yoshinaga Y."/>
            <person name="Zwiers L.-H."/>
            <person name="Turgeon B."/>
            <person name="Goodwin S."/>
            <person name="Spatafora J."/>
            <person name="Crous P."/>
            <person name="Grigoriev I."/>
        </authorList>
    </citation>
    <scope>NUCLEOTIDE SEQUENCE</scope>
    <source>
        <strain evidence="3">CBS 122367</strain>
    </source>
</reference>
<dbReference type="Pfam" id="PF20237">
    <property type="entry name" value="DUF6594"/>
    <property type="match status" value="1"/>
</dbReference>
<gene>
    <name evidence="3" type="ORF">K458DRAFT_486862</name>
</gene>
<dbReference type="InterPro" id="IPR046529">
    <property type="entry name" value="DUF6594"/>
</dbReference>
<dbReference type="EMBL" id="MU005579">
    <property type="protein sequence ID" value="KAF2685245.1"/>
    <property type="molecule type" value="Genomic_DNA"/>
</dbReference>
<sequence length="299" mass="34106">MAQASLWKPRGYLKLASVMGRSNDVAIFRRFNELNMLNLLSMQAELAKLREEFWVQCQADDVAGPPYEKFSQNYQALRDASSTSTEKQQEILTKIGTRMKEYNELLLQVSQLSRANKPLKEDLSFLRDWLRDSKGGADFLARNQNDESFLYEKDTQHDLITMSQYYRRSPEQDPFARLLRKRAIYLYHMCIGQHRKNKYRIADEESQTVAYDESMVERGANLIATVLSSVLPLVAIVILNQSQDTQKRIYIAVGITAAFALILALSTNARRVEIFAATATFAAVEVVFIGSVVQQNPSN</sequence>
<dbReference type="PANTHER" id="PTHR34502:SF5">
    <property type="entry name" value="DUF6594 DOMAIN-CONTAINING PROTEIN"/>
    <property type="match status" value="1"/>
</dbReference>
<evidence type="ECO:0000313" key="3">
    <source>
        <dbReference type="EMBL" id="KAF2685245.1"/>
    </source>
</evidence>
<evidence type="ECO:0000313" key="4">
    <source>
        <dbReference type="Proteomes" id="UP000799291"/>
    </source>
</evidence>
<keyword evidence="1" id="KW-0812">Transmembrane</keyword>
<dbReference type="Proteomes" id="UP000799291">
    <property type="component" value="Unassembled WGS sequence"/>
</dbReference>
<feature type="transmembrane region" description="Helical" evidence="1">
    <location>
        <begin position="274"/>
        <end position="293"/>
    </location>
</feature>
<keyword evidence="4" id="KW-1185">Reference proteome</keyword>
<organism evidence="3 4">
    <name type="scientific">Lentithecium fluviatile CBS 122367</name>
    <dbReference type="NCBI Taxonomy" id="1168545"/>
    <lineage>
        <taxon>Eukaryota</taxon>
        <taxon>Fungi</taxon>
        <taxon>Dikarya</taxon>
        <taxon>Ascomycota</taxon>
        <taxon>Pezizomycotina</taxon>
        <taxon>Dothideomycetes</taxon>
        <taxon>Pleosporomycetidae</taxon>
        <taxon>Pleosporales</taxon>
        <taxon>Massarineae</taxon>
        <taxon>Lentitheciaceae</taxon>
        <taxon>Lentithecium</taxon>
    </lineage>
</organism>
<proteinExistence type="predicted"/>
<evidence type="ECO:0000256" key="1">
    <source>
        <dbReference type="SAM" id="Phobius"/>
    </source>
</evidence>
<keyword evidence="1" id="KW-1133">Transmembrane helix</keyword>
<dbReference type="AlphaFoldDB" id="A0A6G1J4T4"/>
<dbReference type="OrthoDB" id="5342093at2759"/>
<name>A0A6G1J4T4_9PLEO</name>
<dbReference type="PANTHER" id="PTHR34502">
    <property type="entry name" value="DUF6594 DOMAIN-CONTAINING PROTEIN-RELATED"/>
    <property type="match status" value="1"/>
</dbReference>
<accession>A0A6G1J4T4</accession>
<feature type="domain" description="DUF6594" evidence="2">
    <location>
        <begin position="12"/>
        <end position="286"/>
    </location>
</feature>
<feature type="transmembrane region" description="Helical" evidence="1">
    <location>
        <begin position="249"/>
        <end position="267"/>
    </location>
</feature>
<protein>
    <recommendedName>
        <fullName evidence="2">DUF6594 domain-containing protein</fullName>
    </recommendedName>
</protein>
<evidence type="ECO:0000259" key="2">
    <source>
        <dbReference type="Pfam" id="PF20237"/>
    </source>
</evidence>
<feature type="transmembrane region" description="Helical" evidence="1">
    <location>
        <begin position="222"/>
        <end position="243"/>
    </location>
</feature>
<keyword evidence="1" id="KW-0472">Membrane</keyword>